<name>A0ABR7W3A5_9FLAO</name>
<accession>A0ABR7W3A5</accession>
<sequence length="70" mass="7847">MSLTLVDVDLDMYGFNLFNNQQINIIMAKVRGSELEPIQARLGPVVYSYFSGYVNQIEAGALHPTHCLVM</sequence>
<evidence type="ECO:0000313" key="2">
    <source>
        <dbReference type="Proteomes" id="UP000651837"/>
    </source>
</evidence>
<gene>
    <name evidence="1" type="ORF">HZY62_18855</name>
</gene>
<dbReference type="Proteomes" id="UP000651837">
    <property type="component" value="Unassembled WGS sequence"/>
</dbReference>
<organism evidence="1 2">
    <name type="scientific">Maribacter polysiphoniae</name>
    <dbReference type="NCBI Taxonomy" id="429344"/>
    <lineage>
        <taxon>Bacteria</taxon>
        <taxon>Pseudomonadati</taxon>
        <taxon>Bacteroidota</taxon>
        <taxon>Flavobacteriia</taxon>
        <taxon>Flavobacteriales</taxon>
        <taxon>Flavobacteriaceae</taxon>
        <taxon>Maribacter</taxon>
    </lineage>
</organism>
<keyword evidence="2" id="KW-1185">Reference proteome</keyword>
<dbReference type="EMBL" id="JACWLN010000012">
    <property type="protein sequence ID" value="MBD1262664.1"/>
    <property type="molecule type" value="Genomic_DNA"/>
</dbReference>
<comment type="caution">
    <text evidence="1">The sequence shown here is derived from an EMBL/GenBank/DDBJ whole genome shotgun (WGS) entry which is preliminary data.</text>
</comment>
<proteinExistence type="predicted"/>
<dbReference type="RefSeq" id="WP_109654226.1">
    <property type="nucleotide sequence ID" value="NZ_JACWLN010000012.1"/>
</dbReference>
<evidence type="ECO:0000313" key="1">
    <source>
        <dbReference type="EMBL" id="MBD1262664.1"/>
    </source>
</evidence>
<protein>
    <submittedName>
        <fullName evidence="1">Uncharacterized protein</fullName>
    </submittedName>
</protein>
<reference evidence="1 2" key="1">
    <citation type="submission" date="2020-07" db="EMBL/GenBank/DDBJ databases">
        <title>The draft genome sequence of Maribacter polysiphoniae KCTC 22021.</title>
        <authorList>
            <person name="Mu L."/>
        </authorList>
    </citation>
    <scope>NUCLEOTIDE SEQUENCE [LARGE SCALE GENOMIC DNA]</scope>
    <source>
        <strain evidence="1 2">KCTC 22021</strain>
    </source>
</reference>